<protein>
    <recommendedName>
        <fullName evidence="8">Sensor histidine kinase inhibitor, KipI family</fullName>
    </recommendedName>
</protein>
<dbReference type="InterPro" id="IPR003778">
    <property type="entry name" value="CT_A_B"/>
</dbReference>
<dbReference type="Pfam" id="PF02626">
    <property type="entry name" value="CT_A_B"/>
    <property type="match status" value="1"/>
</dbReference>
<dbReference type="InterPro" id="IPR003833">
    <property type="entry name" value="CT_C_D"/>
</dbReference>
<evidence type="ECO:0000256" key="1">
    <source>
        <dbReference type="ARBA" id="ARBA00022741"/>
    </source>
</evidence>
<sequence length="524" mass="53755">MRLLPAGDRALLVELADLPAVLALLGRLRQSPLPGAVELVPGARTLLLRWQAGQARRADLARALQALELEPGGAAPASGREIEIPVRYDGADLAAIAALTGLPVAEVIRRHTATPQVVAFTGFAPGFAYLTGGDPALQVPRRQSPRPRIPAGAVALAGPFSGVYPRASPGGWQLLGTTPLAMWDLGRDQPALLQPGDRVRFREMAAAEPWPAVHPVPPPPQPSPALRVLAAPLPLLFQDGGRPGLAGQGVSASGAVDRGALAAANRALGNPAGAPCLEITLGGVELLAEAPAVLALAGAPAALRLIRADGAVTGPAFGTRFMVEPGDRLWIAPPRAGLRLYLAAQGGFAVPPVLGSAATDTLSGIGPAPVLRGDGVAIGAVRGGPSGAPPGFAPPAPGEAVTLDILPGPRSDWFTPEALARLTAQDWEVTPQSSRVGIRLAGAQPLTRRIPDELPSEGMMPGALQVPHGGQPVLFLADHPLTGGYPVIAVLADHHLDFAGQLPPGARVRFRLLQPFTPAPAPLA</sequence>
<accession>A0A159Z330</accession>
<dbReference type="EMBL" id="CP012661">
    <property type="protein sequence ID" value="AMY68588.1"/>
    <property type="molecule type" value="Genomic_DNA"/>
</dbReference>
<keyword evidence="3" id="KW-0067">ATP-binding</keyword>
<dbReference type="AlphaFoldDB" id="A0A159Z330"/>
<dbReference type="Gene3D" id="3.30.1360.40">
    <property type="match status" value="1"/>
</dbReference>
<dbReference type="Proteomes" id="UP000076128">
    <property type="component" value="Chromosome"/>
</dbReference>
<dbReference type="PANTHER" id="PTHR43309:SF3">
    <property type="entry name" value="5-OXOPROLINASE SUBUNIT C"/>
    <property type="match status" value="1"/>
</dbReference>
<evidence type="ECO:0000259" key="5">
    <source>
        <dbReference type="SMART" id="SM00797"/>
    </source>
</evidence>
<dbReference type="SMART" id="SM00797">
    <property type="entry name" value="AHS2"/>
    <property type="match status" value="1"/>
</dbReference>
<evidence type="ECO:0000259" key="4">
    <source>
        <dbReference type="SMART" id="SM00796"/>
    </source>
</evidence>
<dbReference type="SUPFAM" id="SSF50891">
    <property type="entry name" value="Cyclophilin-like"/>
    <property type="match status" value="2"/>
</dbReference>
<keyword evidence="2" id="KW-0378">Hydrolase</keyword>
<dbReference type="OrthoDB" id="9768696at2"/>
<keyword evidence="1" id="KW-0547">Nucleotide-binding</keyword>
<dbReference type="Gene3D" id="2.40.100.10">
    <property type="entry name" value="Cyclophilin-like"/>
    <property type="match status" value="2"/>
</dbReference>
<dbReference type="STRING" id="1335048.AKL17_1332"/>
<dbReference type="InterPro" id="IPR052708">
    <property type="entry name" value="PxpC"/>
</dbReference>
<dbReference type="KEGG" id="daa:AKL17_1332"/>
<organism evidence="6 7">
    <name type="scientific">Frigidibacter mobilis</name>
    <dbReference type="NCBI Taxonomy" id="1335048"/>
    <lineage>
        <taxon>Bacteria</taxon>
        <taxon>Pseudomonadati</taxon>
        <taxon>Pseudomonadota</taxon>
        <taxon>Alphaproteobacteria</taxon>
        <taxon>Rhodobacterales</taxon>
        <taxon>Paracoccaceae</taxon>
        <taxon>Frigidibacter</taxon>
    </lineage>
</organism>
<proteinExistence type="predicted"/>
<evidence type="ECO:0000313" key="6">
    <source>
        <dbReference type="EMBL" id="AMY68588.1"/>
    </source>
</evidence>
<name>A0A159Z330_9RHOB</name>
<evidence type="ECO:0000256" key="2">
    <source>
        <dbReference type="ARBA" id="ARBA00022801"/>
    </source>
</evidence>
<feature type="domain" description="Carboxyltransferase" evidence="5">
    <location>
        <begin position="247"/>
        <end position="524"/>
    </location>
</feature>
<reference evidence="6 7" key="1">
    <citation type="submission" date="2015-09" db="EMBL/GenBank/DDBJ databases">
        <title>Complete genome sequence of Defluviimonas alba cai42t isolated from an oilfield in Xinjiang.</title>
        <authorList>
            <person name="Geng S."/>
            <person name="Pan X."/>
            <person name="Wu X."/>
        </authorList>
    </citation>
    <scope>NUCLEOTIDE SEQUENCE [LARGE SCALE GENOMIC DNA]</scope>
    <source>
        <strain evidence="7">cai42</strain>
    </source>
</reference>
<dbReference type="PANTHER" id="PTHR43309">
    <property type="entry name" value="5-OXOPROLINASE SUBUNIT C"/>
    <property type="match status" value="1"/>
</dbReference>
<feature type="domain" description="Carboxyltransferase" evidence="4">
    <location>
        <begin position="1"/>
        <end position="193"/>
    </location>
</feature>
<dbReference type="Pfam" id="PF02682">
    <property type="entry name" value="CT_C_D"/>
    <property type="match status" value="1"/>
</dbReference>
<gene>
    <name evidence="6" type="ORF">AKL17_1332</name>
</gene>
<dbReference type="PATRIC" id="fig|1335048.3.peg.1384"/>
<dbReference type="GO" id="GO:0005524">
    <property type="term" value="F:ATP binding"/>
    <property type="evidence" value="ECO:0007669"/>
    <property type="project" value="UniProtKB-KW"/>
</dbReference>
<evidence type="ECO:0000256" key="3">
    <source>
        <dbReference type="ARBA" id="ARBA00022840"/>
    </source>
</evidence>
<dbReference type="SMART" id="SM00796">
    <property type="entry name" value="AHS1"/>
    <property type="match status" value="1"/>
</dbReference>
<evidence type="ECO:0008006" key="8">
    <source>
        <dbReference type="Google" id="ProtNLM"/>
    </source>
</evidence>
<keyword evidence="7" id="KW-1185">Reference proteome</keyword>
<evidence type="ECO:0000313" key="7">
    <source>
        <dbReference type="Proteomes" id="UP000076128"/>
    </source>
</evidence>
<dbReference type="SUPFAM" id="SSF160467">
    <property type="entry name" value="PH0987 N-terminal domain-like"/>
    <property type="match status" value="1"/>
</dbReference>
<dbReference type="RefSeq" id="WP_066811714.1">
    <property type="nucleotide sequence ID" value="NZ_CP012661.1"/>
</dbReference>
<dbReference type="InterPro" id="IPR029000">
    <property type="entry name" value="Cyclophilin-like_dom_sf"/>
</dbReference>
<dbReference type="GO" id="GO:0016787">
    <property type="term" value="F:hydrolase activity"/>
    <property type="evidence" value="ECO:0007669"/>
    <property type="project" value="UniProtKB-KW"/>
</dbReference>